<evidence type="ECO:0000256" key="4">
    <source>
        <dbReference type="ARBA" id="ARBA00022679"/>
    </source>
</evidence>
<organism evidence="8 9">
    <name type="scientific">Sphingobium jiangsuense</name>
    <dbReference type="NCBI Taxonomy" id="870476"/>
    <lineage>
        <taxon>Bacteria</taxon>
        <taxon>Pseudomonadati</taxon>
        <taxon>Pseudomonadota</taxon>
        <taxon>Alphaproteobacteria</taxon>
        <taxon>Sphingomonadales</taxon>
        <taxon>Sphingomonadaceae</taxon>
        <taxon>Sphingobium</taxon>
    </lineage>
</organism>
<evidence type="ECO:0000256" key="2">
    <source>
        <dbReference type="ARBA" id="ARBA00022475"/>
    </source>
</evidence>
<keyword evidence="3" id="KW-0328">Glycosyltransferase</keyword>
<dbReference type="SUPFAM" id="SSF53448">
    <property type="entry name" value="Nucleotide-diphospho-sugar transferases"/>
    <property type="match status" value="1"/>
</dbReference>
<dbReference type="Pfam" id="PF00535">
    <property type="entry name" value="Glycos_transf_2"/>
    <property type="match status" value="1"/>
</dbReference>
<evidence type="ECO:0000259" key="7">
    <source>
        <dbReference type="Pfam" id="PF00535"/>
    </source>
</evidence>
<protein>
    <submittedName>
        <fullName evidence="8">GT2 family glycosyltransferase</fullName>
    </submittedName>
</protein>
<comment type="subcellular location">
    <subcellularLocation>
        <location evidence="1">Cell membrane</location>
    </subcellularLocation>
</comment>
<proteinExistence type="predicted"/>
<comment type="caution">
    <text evidence="8">The sequence shown here is derived from an EMBL/GenBank/DDBJ whole genome shotgun (WGS) entry which is preliminary data.</text>
</comment>
<evidence type="ECO:0000313" key="8">
    <source>
        <dbReference type="EMBL" id="MBB3924843.1"/>
    </source>
</evidence>
<keyword evidence="4 8" id="KW-0808">Transferase</keyword>
<name>A0A7W6BDJ3_9SPHN</name>
<sequence>MPLTVAIKALNEQDRIAETLRHAVAAARLCGGEVLLADSGSDDATVAIARQFPVRIVQLARREDRCCGAGAQLAFQEARGRYFYLLDGDMLLDPAFLPAAIAHLEGNPDIAGVGGELRERAIANSEFAIRAQAAARLRPQGEAVGHLDGGGLYRRSAVESVGYFADRNLRAFEELDLGWRLRSAGWRLARIPIHAVDHFGHAMPGYALLWRRLRSGYAGGAGQVARAALGKPWFPALLRGFGHIRNSLVVIFWWCLLAALLLAGAFWPWGAILLILPLAFLLARRRSLPLACYTFVAWNGIALATIAGFLRPRTPPTLPLAAVTLAEAPPLRAEEG</sequence>
<keyword evidence="6" id="KW-0812">Transmembrane</keyword>
<feature type="transmembrane region" description="Helical" evidence="6">
    <location>
        <begin position="290"/>
        <end position="310"/>
    </location>
</feature>
<dbReference type="Proteomes" id="UP000571950">
    <property type="component" value="Unassembled WGS sequence"/>
</dbReference>
<keyword evidence="5 6" id="KW-0472">Membrane</keyword>
<dbReference type="Gene3D" id="3.90.550.10">
    <property type="entry name" value="Spore Coat Polysaccharide Biosynthesis Protein SpsA, Chain A"/>
    <property type="match status" value="1"/>
</dbReference>
<dbReference type="GO" id="GO:0005886">
    <property type="term" value="C:plasma membrane"/>
    <property type="evidence" value="ECO:0007669"/>
    <property type="project" value="UniProtKB-SubCell"/>
</dbReference>
<dbReference type="PANTHER" id="PTHR43646">
    <property type="entry name" value="GLYCOSYLTRANSFERASE"/>
    <property type="match status" value="1"/>
</dbReference>
<evidence type="ECO:0000256" key="6">
    <source>
        <dbReference type="SAM" id="Phobius"/>
    </source>
</evidence>
<dbReference type="EMBL" id="JACIDT010000002">
    <property type="protein sequence ID" value="MBB3924843.1"/>
    <property type="molecule type" value="Genomic_DNA"/>
</dbReference>
<dbReference type="InterPro" id="IPR001173">
    <property type="entry name" value="Glyco_trans_2-like"/>
</dbReference>
<gene>
    <name evidence="8" type="ORF">GGR43_000544</name>
</gene>
<dbReference type="GO" id="GO:0016757">
    <property type="term" value="F:glycosyltransferase activity"/>
    <property type="evidence" value="ECO:0007669"/>
    <property type="project" value="UniProtKB-KW"/>
</dbReference>
<keyword evidence="9" id="KW-1185">Reference proteome</keyword>
<dbReference type="RefSeq" id="WP_188070422.1">
    <property type="nucleotide sequence ID" value="NZ_BSPS01000036.1"/>
</dbReference>
<keyword evidence="6" id="KW-1133">Transmembrane helix</keyword>
<dbReference type="PANTHER" id="PTHR43646:SF2">
    <property type="entry name" value="GLYCOSYLTRANSFERASE 2-LIKE DOMAIN-CONTAINING PROTEIN"/>
    <property type="match status" value="1"/>
</dbReference>
<evidence type="ECO:0000256" key="3">
    <source>
        <dbReference type="ARBA" id="ARBA00022676"/>
    </source>
</evidence>
<accession>A0A7W6BDJ3</accession>
<dbReference type="AlphaFoldDB" id="A0A7W6BDJ3"/>
<reference evidence="8 9" key="1">
    <citation type="submission" date="2020-08" db="EMBL/GenBank/DDBJ databases">
        <title>Genomic Encyclopedia of Type Strains, Phase IV (KMG-IV): sequencing the most valuable type-strain genomes for metagenomic binning, comparative biology and taxonomic classification.</title>
        <authorList>
            <person name="Goeker M."/>
        </authorList>
    </citation>
    <scope>NUCLEOTIDE SEQUENCE [LARGE SCALE GENOMIC DNA]</scope>
    <source>
        <strain evidence="8 9">DSM 26189</strain>
    </source>
</reference>
<feature type="transmembrane region" description="Helical" evidence="6">
    <location>
        <begin position="251"/>
        <end position="283"/>
    </location>
</feature>
<evidence type="ECO:0000313" key="9">
    <source>
        <dbReference type="Proteomes" id="UP000571950"/>
    </source>
</evidence>
<evidence type="ECO:0000256" key="5">
    <source>
        <dbReference type="ARBA" id="ARBA00023136"/>
    </source>
</evidence>
<keyword evidence="2" id="KW-1003">Cell membrane</keyword>
<evidence type="ECO:0000256" key="1">
    <source>
        <dbReference type="ARBA" id="ARBA00004236"/>
    </source>
</evidence>
<feature type="domain" description="Glycosyltransferase 2-like" evidence="7">
    <location>
        <begin position="4"/>
        <end position="159"/>
    </location>
</feature>
<dbReference type="InterPro" id="IPR029044">
    <property type="entry name" value="Nucleotide-diphossugar_trans"/>
</dbReference>